<reference evidence="1 2" key="1">
    <citation type="submission" date="2015-09" db="EMBL/GenBank/DDBJ databases">
        <authorList>
            <person name="Jackson K.R."/>
            <person name="Lunt B.L."/>
            <person name="Fisher J.N.B."/>
            <person name="Gardner A.V."/>
            <person name="Bailey M.E."/>
            <person name="Deus L.M."/>
            <person name="Earl A.S."/>
            <person name="Gibby P.D."/>
            <person name="Hartmann K.A."/>
            <person name="Liu J.E."/>
            <person name="Manci A.M."/>
            <person name="Nielsen D.A."/>
            <person name="Solomon M.B."/>
            <person name="Breakwell D.P."/>
            <person name="Burnett S.H."/>
            <person name="Grose J.H."/>
        </authorList>
    </citation>
    <scope>NUCLEOTIDE SEQUENCE [LARGE SCALE GENOMIC DNA]</scope>
    <source>
        <strain evidence="1 2">S613</strain>
    </source>
</reference>
<evidence type="ECO:0000313" key="1">
    <source>
        <dbReference type="EMBL" id="KPU62174.1"/>
    </source>
</evidence>
<dbReference type="OrthoDB" id="6984782at2"/>
<dbReference type="PATRIC" id="fig|294.162.peg.32"/>
<accession>A0A0P8X7Q8</accession>
<evidence type="ECO:0000313" key="2">
    <source>
        <dbReference type="Proteomes" id="UP000050349"/>
    </source>
</evidence>
<dbReference type="RefSeq" id="WP_057395654.1">
    <property type="nucleotide sequence ID" value="NZ_LJXB01000023.1"/>
</dbReference>
<protein>
    <submittedName>
        <fullName evidence="1">Uncharacterized protein</fullName>
    </submittedName>
</protein>
<name>A0A0P8X7Q8_PSEFL</name>
<gene>
    <name evidence="1" type="ORF">AN403_6225</name>
</gene>
<proteinExistence type="predicted"/>
<dbReference type="AlphaFoldDB" id="A0A0P8X7Q8"/>
<sequence>MPITKPNQELRRDLKAAAFSLEEAALELFRLAKQRGDAELLEAMETIEKLHEQADRLTAYAEEVKAGRIVRGKIE</sequence>
<dbReference type="Proteomes" id="UP000050349">
    <property type="component" value="Unassembled WGS sequence"/>
</dbReference>
<comment type="caution">
    <text evidence="1">The sequence shown here is derived from an EMBL/GenBank/DDBJ whole genome shotgun (WGS) entry which is preliminary data.</text>
</comment>
<dbReference type="EMBL" id="LJXB01000023">
    <property type="protein sequence ID" value="KPU62174.1"/>
    <property type="molecule type" value="Genomic_DNA"/>
</dbReference>
<organism evidence="1 2">
    <name type="scientific">Pseudomonas fluorescens</name>
    <dbReference type="NCBI Taxonomy" id="294"/>
    <lineage>
        <taxon>Bacteria</taxon>
        <taxon>Pseudomonadati</taxon>
        <taxon>Pseudomonadota</taxon>
        <taxon>Gammaproteobacteria</taxon>
        <taxon>Pseudomonadales</taxon>
        <taxon>Pseudomonadaceae</taxon>
        <taxon>Pseudomonas</taxon>
    </lineage>
</organism>